<keyword evidence="2" id="KW-1185">Reference proteome</keyword>
<dbReference type="OrthoDB" id="364856at2"/>
<proteinExistence type="predicted"/>
<organism evidence="1 2">
    <name type="scientific">Treponema bryantii</name>
    <dbReference type="NCBI Taxonomy" id="163"/>
    <lineage>
        <taxon>Bacteria</taxon>
        <taxon>Pseudomonadati</taxon>
        <taxon>Spirochaetota</taxon>
        <taxon>Spirochaetia</taxon>
        <taxon>Spirochaetales</taxon>
        <taxon>Treponemataceae</taxon>
        <taxon>Treponema</taxon>
    </lineage>
</organism>
<sequence length="243" mass="28136">MKTKPEFRKVALAFAKKNGFDTVHFYGMLGKVDGPGADIEVYTGGYKTPCVVGLPQVILTDGKTAKFHSLDEPFKILDACIKLPKVVFEYDCMCWFGNSYNLKLLEDGRLVRLAYGYSKLGPEERISEDKEFILLNSPELVKEIKKLIKENKEELKKLPRKISNYNIMDGAGETFIFGRMKFAGTNILTESMEGYQEELKRHNAVAQGWEEELLQFQRLFKMFQDKFHEYFEYSLFNGENREE</sequence>
<evidence type="ECO:0000313" key="1">
    <source>
        <dbReference type="EMBL" id="SFI85289.1"/>
    </source>
</evidence>
<accession>A0A1I3LKH0</accession>
<evidence type="ECO:0000313" key="2">
    <source>
        <dbReference type="Proteomes" id="UP000182737"/>
    </source>
</evidence>
<dbReference type="RefSeq" id="WP_074932234.1">
    <property type="nucleotide sequence ID" value="NZ_FORI01000007.1"/>
</dbReference>
<protein>
    <submittedName>
        <fullName evidence="1">Uncharacterized protein</fullName>
    </submittedName>
</protein>
<gene>
    <name evidence="1" type="ORF">SAMN04487775_10746</name>
</gene>
<dbReference type="Proteomes" id="UP000182737">
    <property type="component" value="Unassembled WGS sequence"/>
</dbReference>
<name>A0A1I3LKH0_9SPIR</name>
<reference evidence="2" key="1">
    <citation type="submission" date="2016-10" db="EMBL/GenBank/DDBJ databases">
        <authorList>
            <person name="Varghese N."/>
            <person name="Submissions S."/>
        </authorList>
    </citation>
    <scope>NUCLEOTIDE SEQUENCE [LARGE SCALE GENOMIC DNA]</scope>
    <source>
        <strain evidence="2">XBD1002</strain>
    </source>
</reference>
<dbReference type="AlphaFoldDB" id="A0A1I3LKH0"/>
<dbReference type="EMBL" id="FORI01000007">
    <property type="protein sequence ID" value="SFI85289.1"/>
    <property type="molecule type" value="Genomic_DNA"/>
</dbReference>